<dbReference type="PANTHER" id="PTHR12901:SF10">
    <property type="entry name" value="COENZYME Q-BINDING PROTEIN COQ10, MITOCHONDRIAL"/>
    <property type="match status" value="1"/>
</dbReference>
<accession>A0YHQ5</accession>
<comment type="caution">
    <text evidence="4">The sequence shown here is derived from an EMBL/GenBank/DDBJ whole genome shotgun (WGS) entry which is preliminary data.</text>
</comment>
<dbReference type="Proteomes" id="UP000004931">
    <property type="component" value="Unassembled WGS sequence"/>
</dbReference>
<dbReference type="PANTHER" id="PTHR12901">
    <property type="entry name" value="SPERM PROTEIN HOMOLOG"/>
    <property type="match status" value="1"/>
</dbReference>
<dbReference type="SUPFAM" id="SSF55961">
    <property type="entry name" value="Bet v1-like"/>
    <property type="match status" value="1"/>
</dbReference>
<protein>
    <submittedName>
        <fullName evidence="4">Cyclase/dehydrase</fullName>
    </submittedName>
</protein>
<evidence type="ECO:0000259" key="3">
    <source>
        <dbReference type="Pfam" id="PF03364"/>
    </source>
</evidence>
<sequence>MTEINRSALLPYPADQIYRLINDIEAYPEYMDECVNAEIYVTGQDEQGFDFMEARLDLSKAGFQHSLTTRNRLVPPGRVEMSLVDGPVERFSGLWVVQPLSDAACKVSLALSFSVSSMMLNVAVKVLFDPLADDLVNSLVKRAHHLYQQR</sequence>
<dbReference type="InterPro" id="IPR023393">
    <property type="entry name" value="START-like_dom_sf"/>
</dbReference>
<gene>
    <name evidence="4" type="ORF">GP2143_11614</name>
</gene>
<evidence type="ECO:0000256" key="2">
    <source>
        <dbReference type="ARBA" id="ARBA00022649"/>
    </source>
</evidence>
<dbReference type="EMBL" id="AAVT01000021">
    <property type="protein sequence ID" value="EAW29631.1"/>
    <property type="molecule type" value="Genomic_DNA"/>
</dbReference>
<evidence type="ECO:0000313" key="5">
    <source>
        <dbReference type="Proteomes" id="UP000004931"/>
    </source>
</evidence>
<dbReference type="eggNOG" id="COG2867">
    <property type="taxonomic scope" value="Bacteria"/>
</dbReference>
<dbReference type="Gene3D" id="3.30.530.20">
    <property type="match status" value="1"/>
</dbReference>
<dbReference type="Pfam" id="PF03364">
    <property type="entry name" value="Polyketide_cyc"/>
    <property type="match status" value="1"/>
</dbReference>
<reference evidence="4 5" key="1">
    <citation type="journal article" date="2010" name="J. Bacteriol.">
        <title>Genome sequence of the oligotrophic marine Gammaproteobacterium HTCC2143, isolated from the Oregon Coast.</title>
        <authorList>
            <person name="Oh H.M."/>
            <person name="Kang I."/>
            <person name="Ferriera S."/>
            <person name="Giovannoni S.J."/>
            <person name="Cho J.C."/>
        </authorList>
    </citation>
    <scope>NUCLEOTIDE SEQUENCE [LARGE SCALE GENOMIC DNA]</scope>
    <source>
        <strain evidence="4 5">HTCC2143</strain>
    </source>
</reference>
<dbReference type="GO" id="GO:0048039">
    <property type="term" value="F:ubiquinone binding"/>
    <property type="evidence" value="ECO:0007669"/>
    <property type="project" value="InterPro"/>
</dbReference>
<dbReference type="InterPro" id="IPR044996">
    <property type="entry name" value="COQ10-like"/>
</dbReference>
<dbReference type="InterPro" id="IPR005031">
    <property type="entry name" value="COQ10_START"/>
</dbReference>
<dbReference type="CDD" id="cd07813">
    <property type="entry name" value="COQ10p_like"/>
    <property type="match status" value="1"/>
</dbReference>
<evidence type="ECO:0000256" key="1">
    <source>
        <dbReference type="ARBA" id="ARBA00008918"/>
    </source>
</evidence>
<dbReference type="STRING" id="247633.GP2143_11614"/>
<evidence type="ECO:0000313" key="4">
    <source>
        <dbReference type="EMBL" id="EAW29631.1"/>
    </source>
</evidence>
<organism evidence="4 5">
    <name type="scientific">marine gamma proteobacterium HTCC2143</name>
    <dbReference type="NCBI Taxonomy" id="247633"/>
    <lineage>
        <taxon>Bacteria</taxon>
        <taxon>Pseudomonadati</taxon>
        <taxon>Pseudomonadota</taxon>
        <taxon>Gammaproteobacteria</taxon>
        <taxon>Cellvibrionales</taxon>
        <taxon>Spongiibacteraceae</taxon>
        <taxon>BD1-7 clade</taxon>
    </lineage>
</organism>
<feature type="domain" description="Coenzyme Q-binding protein COQ10 START" evidence="3">
    <location>
        <begin position="10"/>
        <end position="139"/>
    </location>
</feature>
<keyword evidence="2" id="KW-1277">Toxin-antitoxin system</keyword>
<comment type="similarity">
    <text evidence="1">Belongs to the ribosome association toxin RatA family.</text>
</comment>
<proteinExistence type="inferred from homology"/>
<keyword evidence="5" id="KW-1185">Reference proteome</keyword>
<name>A0YHQ5_9GAMM</name>
<dbReference type="AlphaFoldDB" id="A0YHQ5"/>
<dbReference type="OrthoDB" id="9804759at2"/>
<dbReference type="GO" id="GO:0045333">
    <property type="term" value="P:cellular respiration"/>
    <property type="evidence" value="ECO:0007669"/>
    <property type="project" value="InterPro"/>
</dbReference>